<gene>
    <name evidence="2" type="ORF">RFULGI_LOCUS96</name>
</gene>
<accession>A0A9N8YUZ7</accession>
<dbReference type="OrthoDB" id="2428099at2759"/>
<dbReference type="PANTHER" id="PTHR34776">
    <property type="entry name" value="F17F16.3 PROTEIN"/>
    <property type="match status" value="1"/>
</dbReference>
<evidence type="ECO:0000313" key="2">
    <source>
        <dbReference type="EMBL" id="CAG8448474.1"/>
    </source>
</evidence>
<dbReference type="GO" id="GO:0006353">
    <property type="term" value="P:DNA-templated transcription termination"/>
    <property type="evidence" value="ECO:0007669"/>
    <property type="project" value="UniProtKB-KW"/>
</dbReference>
<dbReference type="GO" id="GO:0031554">
    <property type="term" value="P:regulation of termination of DNA-templated transcription"/>
    <property type="evidence" value="ECO:0007669"/>
    <property type="project" value="InterPro"/>
</dbReference>
<evidence type="ECO:0000313" key="3">
    <source>
        <dbReference type="Proteomes" id="UP000789396"/>
    </source>
</evidence>
<proteinExistence type="predicted"/>
<dbReference type="Gene3D" id="3.30.300.20">
    <property type="match status" value="1"/>
</dbReference>
<evidence type="ECO:0000259" key="1">
    <source>
        <dbReference type="Pfam" id="PF13184"/>
    </source>
</evidence>
<dbReference type="InterPro" id="IPR015946">
    <property type="entry name" value="KH_dom-like_a/b"/>
</dbReference>
<dbReference type="SUPFAM" id="SSF69705">
    <property type="entry name" value="Transcription factor NusA, N-terminal domain"/>
    <property type="match status" value="1"/>
</dbReference>
<dbReference type="SUPFAM" id="SSF54814">
    <property type="entry name" value="Prokaryotic type KH domain (KH-domain type II)"/>
    <property type="match status" value="1"/>
</dbReference>
<keyword evidence="3" id="KW-1185">Reference proteome</keyword>
<dbReference type="GO" id="GO:0003700">
    <property type="term" value="F:DNA-binding transcription factor activity"/>
    <property type="evidence" value="ECO:0007669"/>
    <property type="project" value="InterPro"/>
</dbReference>
<dbReference type="InterPro" id="IPR009019">
    <property type="entry name" value="KH_sf_prok-type"/>
</dbReference>
<dbReference type="InterPro" id="IPR025249">
    <property type="entry name" value="TF_NusA_KH_1st"/>
</dbReference>
<dbReference type="EMBL" id="CAJVPZ010000004">
    <property type="protein sequence ID" value="CAG8448474.1"/>
    <property type="molecule type" value="Genomic_DNA"/>
</dbReference>
<dbReference type="Proteomes" id="UP000789396">
    <property type="component" value="Unassembled WGS sequence"/>
</dbReference>
<organism evidence="2 3">
    <name type="scientific">Racocetra fulgida</name>
    <dbReference type="NCBI Taxonomy" id="60492"/>
    <lineage>
        <taxon>Eukaryota</taxon>
        <taxon>Fungi</taxon>
        <taxon>Fungi incertae sedis</taxon>
        <taxon>Mucoromycota</taxon>
        <taxon>Glomeromycotina</taxon>
        <taxon>Glomeromycetes</taxon>
        <taxon>Diversisporales</taxon>
        <taxon>Gigasporaceae</taxon>
        <taxon>Racocetra</taxon>
    </lineage>
</organism>
<dbReference type="Pfam" id="PF13184">
    <property type="entry name" value="KH_NusA_1st"/>
    <property type="match status" value="1"/>
</dbReference>
<dbReference type="Gene3D" id="3.30.1480.10">
    <property type="entry name" value="NusA, N-terminal domain"/>
    <property type="match status" value="1"/>
</dbReference>
<dbReference type="GO" id="GO:0003723">
    <property type="term" value="F:RNA binding"/>
    <property type="evidence" value="ECO:0007669"/>
    <property type="project" value="UniProtKB-KW"/>
</dbReference>
<dbReference type="InterPro" id="IPR036555">
    <property type="entry name" value="NusA_N_sf"/>
</dbReference>
<feature type="domain" description="Transcription factor NusA first KH" evidence="1">
    <location>
        <begin position="409"/>
        <end position="491"/>
    </location>
</feature>
<dbReference type="AlphaFoldDB" id="A0A9N8YUZ7"/>
<sequence>MEKKISILQAGCIYFFYRSKIENSLNQQEGVQRFFFVLRPQQQNKYLLLIVGKKQLPPSKKDSYFLFLEAIKNNKEELLSALQEKHYSTKTRGERTLPVSQCLGVGKYLLVIHNNHTHFIYQLTNPSQIKATQKEFNLQKEDDFLISIKNPQATTPPGVGLSTKQKVKFPPSLQAKLANYSFAPLTTSEFLDYEGVELLLIAKDKTNLTGREKGIEHCLEKINPDNLILTENNNTQQFIRQLAEREGVSEEKIKEIIMDSFRKSYCNGENAGTELHFEFDSRLSVYRHYKIVDKLNDPEKEIASDNKLLKEGTIKDDNFLLPLDIENLSLAVNQEIEDRLRKDVGEIEGEIIKGSIKSLRDKKHENYYAVDLGKVLQEKPRLGQRFLLLVKEVKEKSSEDTPQIILTRADDLFIRKLLEQEIPQLKEGLIVIHSILRLPGLISKVIVEKGPVAKEESLHIGPAGTCIGEGGEKAKSVSRLIYPERIDFADWAADKKKLLSKLISPVRLVKLNIKKETDEFLGIKIHVRIMEEMDEEEISENRGKISQEVGNYKNIDVRIVEEIE</sequence>
<reference evidence="2" key="1">
    <citation type="submission" date="2021-06" db="EMBL/GenBank/DDBJ databases">
        <authorList>
            <person name="Kallberg Y."/>
            <person name="Tangrot J."/>
            <person name="Rosling A."/>
        </authorList>
    </citation>
    <scope>NUCLEOTIDE SEQUENCE</scope>
    <source>
        <strain evidence="2">IN212</strain>
    </source>
</reference>
<dbReference type="PANTHER" id="PTHR34776:SF1">
    <property type="entry name" value="F17F16.3 PROTEIN"/>
    <property type="match status" value="1"/>
</dbReference>
<comment type="caution">
    <text evidence="2">The sequence shown here is derived from an EMBL/GenBank/DDBJ whole genome shotgun (WGS) entry which is preliminary data.</text>
</comment>
<name>A0A9N8YUZ7_9GLOM</name>
<protein>
    <submittedName>
        <fullName evidence="2">19231_t:CDS:1</fullName>
    </submittedName>
</protein>